<evidence type="ECO:0000313" key="5">
    <source>
        <dbReference type="RefSeq" id="XP_026677546.1"/>
    </source>
</evidence>
<dbReference type="STRING" id="121845.A0A3Q0IMK8"/>
<reference evidence="5" key="1">
    <citation type="submission" date="2025-08" db="UniProtKB">
        <authorList>
            <consortium name="RefSeq"/>
        </authorList>
    </citation>
    <scope>IDENTIFICATION</scope>
</reference>
<evidence type="ECO:0000256" key="1">
    <source>
        <dbReference type="SAM" id="MobiDB-lite"/>
    </source>
</evidence>
<feature type="region of interest" description="Disordered" evidence="1">
    <location>
        <begin position="690"/>
        <end position="715"/>
    </location>
</feature>
<feature type="region of interest" description="Disordered" evidence="1">
    <location>
        <begin position="406"/>
        <end position="431"/>
    </location>
</feature>
<feature type="chain" id="PRO_5018043294" evidence="3">
    <location>
        <begin position="20"/>
        <end position="846"/>
    </location>
</feature>
<feature type="signal peptide" evidence="3">
    <location>
        <begin position="1"/>
        <end position="19"/>
    </location>
</feature>
<dbReference type="RefSeq" id="XP_026677546.1">
    <property type="nucleotide sequence ID" value="XM_026821745.1"/>
</dbReference>
<feature type="compositionally biased region" description="Polar residues" evidence="1">
    <location>
        <begin position="256"/>
        <end position="267"/>
    </location>
</feature>
<dbReference type="KEGG" id="dci:103506764"/>
<keyword evidence="2" id="KW-0812">Transmembrane</keyword>
<keyword evidence="4" id="KW-1185">Reference proteome</keyword>
<accession>A0A3Q0IMK8</accession>
<proteinExistence type="predicted"/>
<feature type="compositionally biased region" description="Polar residues" evidence="1">
    <location>
        <begin position="148"/>
        <end position="187"/>
    </location>
</feature>
<keyword evidence="2" id="KW-0472">Membrane</keyword>
<gene>
    <name evidence="5" type="primary">LOC103506764</name>
</gene>
<protein>
    <submittedName>
        <fullName evidence="5">LOW QUALITY PROTEIN: uncharacterized protein LOC103506764</fullName>
    </submittedName>
</protein>
<evidence type="ECO:0000256" key="3">
    <source>
        <dbReference type="SAM" id="SignalP"/>
    </source>
</evidence>
<feature type="transmembrane region" description="Helical" evidence="2">
    <location>
        <begin position="823"/>
        <end position="844"/>
    </location>
</feature>
<feature type="region of interest" description="Disordered" evidence="1">
    <location>
        <begin position="256"/>
        <end position="276"/>
    </location>
</feature>
<sequence length="846" mass="93224">MIQISVLLLMTTLGASVWCSLPASNSSRALTFRTSLHVARSLNPESTENLSVKTKSGDLATIIVKKREGGRNIRNFWIQDDTNWKPITSTSAESVSKQRSFSANNFVTSGNVTSFDTPVKNDVSSSSSVTQSPRSDKTRSEINKIETPKNTSPQNNTADVKSTVNPDSKQDQAKSTAAPSDSNVQKLESTEVFGGITSSPYPSEKTTRSVQTSAGVSSFEVYPIQGSAGKHSGSNFVPIQSQFQARKLVPDPITVTSSMSLGNQGNTETEEDRQSRKLYVDPDGIPVITGIRVPDDESDRQVWRNARVINGILVPYAKNHNSKYPQKVSASNSHPTVQPASTQWLKSELNQKKPMPTVVKDSAAPGKWSEKKMSPTMKVSASNSHPTVQPASTQWLKSELNQKKPMSTVVKDSTAPGKWSEKKMSPTNPPPLNVMLIEEQDDKWQKLVNVMLIEEQDDKWQKLGTVYNSNNGHGQEQESKFRPSPVWIRDDVRQSQDESYVSDKILDYIKQINQHETSHRLVRKVEDRDARAFLEEEAGRSIHPRAIQRVGDNINSNYYTSSTISPPRVSFEGVRTPVLQYAHPELGVQPAKLVSTSAPQKEAELEPVLDSRAQALAYFAHDIHADRSPFAFEPVGVQPAKLVSTSAPQKEAELEPVLDSRAQALAYFAHDIHADRSPFAFEPGLEEEARVQENLDAKPVKPSTRPKKTLTYPSPKYVDSNMGHGHYNKYEYSSKYPFSYKGYGGGYYTHIHEPEKPMWKKISDSVKDHVQSGIEKMSNLTRPVVEPLMEATHKISQNLGLSSGNRDLNTIKEKVGLAGSPSILLPALGLVAGGAALGLGAVAVGR</sequence>
<evidence type="ECO:0000313" key="4">
    <source>
        <dbReference type="Proteomes" id="UP000079169"/>
    </source>
</evidence>
<name>A0A3Q0IMK8_DIACI</name>
<keyword evidence="2" id="KW-1133">Transmembrane helix</keyword>
<dbReference type="PaxDb" id="121845-A0A3Q0IMK8"/>
<dbReference type="AlphaFoldDB" id="A0A3Q0IMK8"/>
<organism evidence="4 5">
    <name type="scientific">Diaphorina citri</name>
    <name type="common">Asian citrus psyllid</name>
    <dbReference type="NCBI Taxonomy" id="121845"/>
    <lineage>
        <taxon>Eukaryota</taxon>
        <taxon>Metazoa</taxon>
        <taxon>Ecdysozoa</taxon>
        <taxon>Arthropoda</taxon>
        <taxon>Hexapoda</taxon>
        <taxon>Insecta</taxon>
        <taxon>Pterygota</taxon>
        <taxon>Neoptera</taxon>
        <taxon>Paraneoptera</taxon>
        <taxon>Hemiptera</taxon>
        <taxon>Sternorrhyncha</taxon>
        <taxon>Psylloidea</taxon>
        <taxon>Psyllidae</taxon>
        <taxon>Diaphorininae</taxon>
        <taxon>Diaphorina</taxon>
    </lineage>
</organism>
<feature type="compositionally biased region" description="Basic and acidic residues" evidence="1">
    <location>
        <begin position="690"/>
        <end position="699"/>
    </location>
</feature>
<keyword evidence="3" id="KW-0732">Signal</keyword>
<feature type="region of interest" description="Disordered" evidence="1">
    <location>
        <begin position="112"/>
        <end position="187"/>
    </location>
</feature>
<evidence type="ECO:0000256" key="2">
    <source>
        <dbReference type="SAM" id="Phobius"/>
    </source>
</evidence>
<feature type="compositionally biased region" description="Low complexity" evidence="1">
    <location>
        <begin position="124"/>
        <end position="133"/>
    </location>
</feature>
<dbReference type="Proteomes" id="UP000079169">
    <property type="component" value="Unplaced"/>
</dbReference>
<feature type="compositionally biased region" description="Basic and acidic residues" evidence="1">
    <location>
        <begin position="134"/>
        <end position="147"/>
    </location>
</feature>
<dbReference type="GeneID" id="103506764"/>